<dbReference type="Proteomes" id="UP000199072">
    <property type="component" value="Unassembled WGS sequence"/>
</dbReference>
<sequence>MKALFTFFAALFFICPAIVCFAVNKPQQSPETTAAAAHAKAVAQPAAPAVVKTSYVINVSARKLEDSLTRKVARAGDIILVEITNPKDFMNTRPADRNRIVLYAEGVELRGITSDLFNNISKEDFKTTDTVMWIPFQLKRDTTTKAAWDYLYKLTDSWTKNSLTIHTTVAWEGMLPVKVLKKDLPNTELTLTYFNKTAFIWMTGIYLVLIIALGILIVKSDILKEGKGGAYSLAQTQLAFWTVLVIGGFIYSLILTDIPSTLNPSILILLGISMTTNGTASYIDYYKKVKKGKNWSPKTAENFIADILSDGQSINMQRFQIFAWNIVLGVYFIIYTINNKTMPTFPDVLLYLSGISSVSYVAGKPTEPK</sequence>
<proteinExistence type="predicted"/>
<keyword evidence="1" id="KW-1133">Transmembrane helix</keyword>
<accession>A0A1G6T0H9</accession>
<evidence type="ECO:0000313" key="4">
    <source>
        <dbReference type="Proteomes" id="UP000199072"/>
    </source>
</evidence>
<evidence type="ECO:0000313" key="3">
    <source>
        <dbReference type="EMBL" id="SDD21967.1"/>
    </source>
</evidence>
<protein>
    <submittedName>
        <fullName evidence="3">Uncharacterized protein</fullName>
    </submittedName>
</protein>
<feature type="transmembrane region" description="Helical" evidence="1">
    <location>
        <begin position="198"/>
        <end position="218"/>
    </location>
</feature>
<keyword evidence="4" id="KW-1185">Reference proteome</keyword>
<evidence type="ECO:0000256" key="2">
    <source>
        <dbReference type="SAM" id="SignalP"/>
    </source>
</evidence>
<feature type="transmembrane region" description="Helical" evidence="1">
    <location>
        <begin position="230"/>
        <end position="254"/>
    </location>
</feature>
<gene>
    <name evidence="3" type="ORF">SAMN05216464_101105</name>
</gene>
<keyword evidence="2" id="KW-0732">Signal</keyword>
<evidence type="ECO:0000256" key="1">
    <source>
        <dbReference type="SAM" id="Phobius"/>
    </source>
</evidence>
<dbReference type="RefSeq" id="WP_091142441.1">
    <property type="nucleotide sequence ID" value="NZ_FNAI01000001.1"/>
</dbReference>
<keyword evidence="1" id="KW-0472">Membrane</keyword>
<dbReference type="AlphaFoldDB" id="A0A1G6T0H9"/>
<feature type="signal peptide" evidence="2">
    <location>
        <begin position="1"/>
        <end position="22"/>
    </location>
</feature>
<reference evidence="3 4" key="1">
    <citation type="submission" date="2016-10" db="EMBL/GenBank/DDBJ databases">
        <authorList>
            <person name="de Groot N.N."/>
        </authorList>
    </citation>
    <scope>NUCLEOTIDE SEQUENCE [LARGE SCALE GENOMIC DNA]</scope>
    <source>
        <strain evidence="3 4">47C3B</strain>
    </source>
</reference>
<keyword evidence="1" id="KW-0812">Transmembrane</keyword>
<feature type="chain" id="PRO_5011758144" evidence="2">
    <location>
        <begin position="23"/>
        <end position="369"/>
    </location>
</feature>
<dbReference type="OrthoDB" id="795005at2"/>
<dbReference type="EMBL" id="FNAI01000001">
    <property type="protein sequence ID" value="SDD21967.1"/>
    <property type="molecule type" value="Genomic_DNA"/>
</dbReference>
<organism evidence="3 4">
    <name type="scientific">Mucilaginibacter pineti</name>
    <dbReference type="NCBI Taxonomy" id="1391627"/>
    <lineage>
        <taxon>Bacteria</taxon>
        <taxon>Pseudomonadati</taxon>
        <taxon>Bacteroidota</taxon>
        <taxon>Sphingobacteriia</taxon>
        <taxon>Sphingobacteriales</taxon>
        <taxon>Sphingobacteriaceae</taxon>
        <taxon>Mucilaginibacter</taxon>
    </lineage>
</organism>
<name>A0A1G6T0H9_9SPHI</name>
<feature type="transmembrane region" description="Helical" evidence="1">
    <location>
        <begin position="321"/>
        <end position="338"/>
    </location>
</feature>